<dbReference type="PANTHER" id="PTHR15239:SF6">
    <property type="entry name" value="RIBOSOME QUALITY CONTROL COMPLEX SUBUNIT NEMF"/>
    <property type="match status" value="1"/>
</dbReference>
<dbReference type="GO" id="GO:0072344">
    <property type="term" value="P:rescue of stalled ribosome"/>
    <property type="evidence" value="ECO:0007669"/>
    <property type="project" value="TreeGrafter"/>
</dbReference>
<evidence type="ECO:0000259" key="2">
    <source>
        <dbReference type="Pfam" id="PF05670"/>
    </source>
</evidence>
<dbReference type="InterPro" id="IPR051608">
    <property type="entry name" value="RQC_Subunit_NEMF"/>
</dbReference>
<dbReference type="OMA" id="MHAAGCP"/>
<dbReference type="PANTHER" id="PTHR15239">
    <property type="entry name" value="NUCLEAR EXPORT MEDIATOR FACTOR NEMF"/>
    <property type="match status" value="1"/>
</dbReference>
<dbReference type="AlphaFoldDB" id="C1E2I3"/>
<dbReference type="InParanoid" id="C1E2I3"/>
<evidence type="ECO:0000256" key="1">
    <source>
        <dbReference type="SAM" id="MobiDB-lite"/>
    </source>
</evidence>
<dbReference type="GO" id="GO:0043023">
    <property type="term" value="F:ribosomal large subunit binding"/>
    <property type="evidence" value="ECO:0007669"/>
    <property type="project" value="TreeGrafter"/>
</dbReference>
<dbReference type="GO" id="GO:1990112">
    <property type="term" value="C:RQC complex"/>
    <property type="evidence" value="ECO:0007669"/>
    <property type="project" value="TreeGrafter"/>
</dbReference>
<proteinExistence type="predicted"/>
<feature type="region of interest" description="Disordered" evidence="1">
    <location>
        <begin position="158"/>
        <end position="182"/>
    </location>
</feature>
<name>C1E2I3_MICCC</name>
<dbReference type="EMBL" id="CP001324">
    <property type="protein sequence ID" value="ACO62350.1"/>
    <property type="molecule type" value="Genomic_DNA"/>
</dbReference>
<feature type="domain" description="NFACT RNA-binding" evidence="2">
    <location>
        <begin position="183"/>
        <end position="279"/>
    </location>
</feature>
<evidence type="ECO:0000313" key="4">
    <source>
        <dbReference type="Proteomes" id="UP000002009"/>
    </source>
</evidence>
<dbReference type="GeneID" id="8242281"/>
<accession>C1E2I3</accession>
<reference evidence="3 4" key="1">
    <citation type="journal article" date="2009" name="Science">
        <title>Green evolution and dynamic adaptations revealed by genomes of the marine picoeukaryotes Micromonas.</title>
        <authorList>
            <person name="Worden A.Z."/>
            <person name="Lee J.H."/>
            <person name="Mock T."/>
            <person name="Rouze P."/>
            <person name="Simmons M.P."/>
            <person name="Aerts A.L."/>
            <person name="Allen A.E."/>
            <person name="Cuvelier M.L."/>
            <person name="Derelle E."/>
            <person name="Everett M.V."/>
            <person name="Foulon E."/>
            <person name="Grimwood J."/>
            <person name="Gundlach H."/>
            <person name="Henrissat B."/>
            <person name="Napoli C."/>
            <person name="McDonald S.M."/>
            <person name="Parker M.S."/>
            <person name="Rombauts S."/>
            <person name="Salamov A."/>
            <person name="Von Dassow P."/>
            <person name="Badger J.H."/>
            <person name="Coutinho P.M."/>
            <person name="Demir E."/>
            <person name="Dubchak I."/>
            <person name="Gentemann C."/>
            <person name="Eikrem W."/>
            <person name="Gready J.E."/>
            <person name="John U."/>
            <person name="Lanier W."/>
            <person name="Lindquist E.A."/>
            <person name="Lucas S."/>
            <person name="Mayer K.F."/>
            <person name="Moreau H."/>
            <person name="Not F."/>
            <person name="Otillar R."/>
            <person name="Panaud O."/>
            <person name="Pangilinan J."/>
            <person name="Paulsen I."/>
            <person name="Piegu B."/>
            <person name="Poliakov A."/>
            <person name="Robbens S."/>
            <person name="Schmutz J."/>
            <person name="Toulza E."/>
            <person name="Wyss T."/>
            <person name="Zelensky A."/>
            <person name="Zhou K."/>
            <person name="Armbrust E.V."/>
            <person name="Bhattacharya D."/>
            <person name="Goodenough U.W."/>
            <person name="Van de Peer Y."/>
            <person name="Grigoriev I.V."/>
        </authorList>
    </citation>
    <scope>NUCLEOTIDE SEQUENCE [LARGE SCALE GENOMIC DNA]</scope>
    <source>
        <strain evidence="4">RCC299 / NOUM17</strain>
    </source>
</reference>
<keyword evidence="4" id="KW-1185">Reference proteome</keyword>
<dbReference type="Pfam" id="PF05670">
    <property type="entry name" value="NFACT-R_1"/>
    <property type="match status" value="1"/>
</dbReference>
<sequence length="313" mass="33835">MALAFAAVPRLPCAHYVPRRAPRARVAPWRLRAVAEAEAPNPTDAPTLPSADSVDLDGLKRECRRLCDRAVKKVGKATTRLRESREAVEALEADPNPSMEALEACPDVDALAKDLGDEKDRLAALNRLADALAPIKSVNNPKFIDDAYPLAVELGVNDAPPPRPARVKKQKQKPTNAGPRKPYWTFVSADGVDIRVGRTSSDNDEVSCNPECRDSKDWWMHAAGCPGSHVVIRYTGDDGPPTETVTDAALLAAKHSKSTQTGKAKVSMVRCRQVSKPRGAKPGLVQLSGEVRTVTVCVKDEAARLERLAATKS</sequence>
<organism evidence="3 4">
    <name type="scientific">Micromonas commoda (strain RCC299 / NOUM17 / CCMP2709)</name>
    <name type="common">Picoplanktonic green alga</name>
    <dbReference type="NCBI Taxonomy" id="296587"/>
    <lineage>
        <taxon>Eukaryota</taxon>
        <taxon>Viridiplantae</taxon>
        <taxon>Chlorophyta</taxon>
        <taxon>Mamiellophyceae</taxon>
        <taxon>Mamiellales</taxon>
        <taxon>Mamiellaceae</taxon>
        <taxon>Micromonas</taxon>
    </lineage>
</organism>
<dbReference type="eggNOG" id="ENOG502S3C9">
    <property type="taxonomic scope" value="Eukaryota"/>
</dbReference>
<dbReference type="RefSeq" id="XP_002501092.1">
    <property type="nucleotide sequence ID" value="XM_002501046.1"/>
</dbReference>
<evidence type="ECO:0000313" key="3">
    <source>
        <dbReference type="EMBL" id="ACO62350.1"/>
    </source>
</evidence>
<dbReference type="OrthoDB" id="497185at2759"/>
<dbReference type="Proteomes" id="UP000002009">
    <property type="component" value="Chromosome 3"/>
</dbReference>
<dbReference type="KEGG" id="mis:MICPUN_57253"/>
<gene>
    <name evidence="3" type="ORF">MICPUN_57253</name>
</gene>
<dbReference type="GO" id="GO:0000049">
    <property type="term" value="F:tRNA binding"/>
    <property type="evidence" value="ECO:0007669"/>
    <property type="project" value="TreeGrafter"/>
</dbReference>
<protein>
    <recommendedName>
        <fullName evidence="2">NFACT RNA-binding domain-containing protein</fullName>
    </recommendedName>
</protein>
<dbReference type="GO" id="GO:1990116">
    <property type="term" value="P:ribosome-associated ubiquitin-dependent protein catabolic process"/>
    <property type="evidence" value="ECO:0007669"/>
    <property type="project" value="TreeGrafter"/>
</dbReference>
<dbReference type="InterPro" id="IPR008532">
    <property type="entry name" value="NFACT_RNA-bd"/>
</dbReference>